<dbReference type="InParanoid" id="D5GBP2"/>
<name>D5GBP2_TUBMM</name>
<dbReference type="AlphaFoldDB" id="D5GBP2"/>
<dbReference type="Proteomes" id="UP000006911">
    <property type="component" value="Unassembled WGS sequence"/>
</dbReference>
<dbReference type="RefSeq" id="XP_002837701.1">
    <property type="nucleotide sequence ID" value="XM_002837655.1"/>
</dbReference>
<dbReference type="GeneID" id="9182929"/>
<sequence length="80" mass="9457">MIPHPKNIWKGLYCATTNKITNYSSSTRYSLFTISRQLDFFFYGTKPLKLFGPTEQVLPMAPRKRSSRSRRKREQKARDL</sequence>
<accession>D5GBP2</accession>
<evidence type="ECO:0000313" key="3">
    <source>
        <dbReference type="Proteomes" id="UP000006911"/>
    </source>
</evidence>
<proteinExistence type="predicted"/>
<dbReference type="EMBL" id="FN430097">
    <property type="protein sequence ID" value="CAZ81892.1"/>
    <property type="molecule type" value="Genomic_DNA"/>
</dbReference>
<feature type="compositionally biased region" description="Basic residues" evidence="1">
    <location>
        <begin position="62"/>
        <end position="80"/>
    </location>
</feature>
<dbReference type="HOGENOM" id="CLU_2591518_0_0_1"/>
<evidence type="ECO:0000256" key="1">
    <source>
        <dbReference type="SAM" id="MobiDB-lite"/>
    </source>
</evidence>
<gene>
    <name evidence="2" type="ORF">GSTUM_00005502001</name>
</gene>
<organism evidence="2 3">
    <name type="scientific">Tuber melanosporum (strain Mel28)</name>
    <name type="common">Perigord black truffle</name>
    <dbReference type="NCBI Taxonomy" id="656061"/>
    <lineage>
        <taxon>Eukaryota</taxon>
        <taxon>Fungi</taxon>
        <taxon>Dikarya</taxon>
        <taxon>Ascomycota</taxon>
        <taxon>Pezizomycotina</taxon>
        <taxon>Pezizomycetes</taxon>
        <taxon>Pezizales</taxon>
        <taxon>Tuberaceae</taxon>
        <taxon>Tuber</taxon>
    </lineage>
</organism>
<evidence type="ECO:0000313" key="2">
    <source>
        <dbReference type="EMBL" id="CAZ81892.1"/>
    </source>
</evidence>
<feature type="region of interest" description="Disordered" evidence="1">
    <location>
        <begin position="59"/>
        <end position="80"/>
    </location>
</feature>
<dbReference type="KEGG" id="tml:GSTUM_00005502001"/>
<reference evidence="2 3" key="1">
    <citation type="journal article" date="2010" name="Nature">
        <title>Perigord black truffle genome uncovers evolutionary origins and mechanisms of symbiosis.</title>
        <authorList>
            <person name="Martin F."/>
            <person name="Kohler A."/>
            <person name="Murat C."/>
            <person name="Balestrini R."/>
            <person name="Coutinho P.M."/>
            <person name="Jaillon O."/>
            <person name="Montanini B."/>
            <person name="Morin E."/>
            <person name="Noel B."/>
            <person name="Percudani R."/>
            <person name="Porcel B."/>
            <person name="Rubini A."/>
            <person name="Amicucci A."/>
            <person name="Amselem J."/>
            <person name="Anthouard V."/>
            <person name="Arcioni S."/>
            <person name="Artiguenave F."/>
            <person name="Aury J.M."/>
            <person name="Ballario P."/>
            <person name="Bolchi A."/>
            <person name="Brenna A."/>
            <person name="Brun A."/>
            <person name="Buee M."/>
            <person name="Cantarel B."/>
            <person name="Chevalier G."/>
            <person name="Couloux A."/>
            <person name="Da Silva C."/>
            <person name="Denoeud F."/>
            <person name="Duplessis S."/>
            <person name="Ghignone S."/>
            <person name="Hilselberger B."/>
            <person name="Iotti M."/>
            <person name="Marcais B."/>
            <person name="Mello A."/>
            <person name="Miranda M."/>
            <person name="Pacioni G."/>
            <person name="Quesneville H."/>
            <person name="Riccioni C."/>
            <person name="Ruotolo R."/>
            <person name="Splivallo R."/>
            <person name="Stocchi V."/>
            <person name="Tisserant E."/>
            <person name="Viscomi A.R."/>
            <person name="Zambonelli A."/>
            <person name="Zampieri E."/>
            <person name="Henrissat B."/>
            <person name="Lebrun M.H."/>
            <person name="Paolocci F."/>
            <person name="Bonfante P."/>
            <person name="Ottonello S."/>
            <person name="Wincker P."/>
        </authorList>
    </citation>
    <scope>NUCLEOTIDE SEQUENCE [LARGE SCALE GENOMIC DNA]</scope>
    <source>
        <strain evidence="2 3">Mel28</strain>
    </source>
</reference>
<keyword evidence="3" id="KW-1185">Reference proteome</keyword>
<protein>
    <submittedName>
        <fullName evidence="2">(Perigord truffle) hypothetical protein</fullName>
    </submittedName>
</protein>